<keyword evidence="1" id="KW-0808">Transferase</keyword>
<evidence type="ECO:0000313" key="1">
    <source>
        <dbReference type="EMBL" id="HIA98075.1"/>
    </source>
</evidence>
<dbReference type="Gene3D" id="3.40.50.2020">
    <property type="match status" value="1"/>
</dbReference>
<organism evidence="1 2">
    <name type="scientific">Marine Group III euryarchaeote</name>
    <dbReference type="NCBI Taxonomy" id="2173149"/>
    <lineage>
        <taxon>Archaea</taxon>
        <taxon>Methanobacteriati</taxon>
        <taxon>Thermoplasmatota</taxon>
        <taxon>Thermoplasmata</taxon>
        <taxon>Candidatus Thermoprofundales</taxon>
    </lineage>
</organism>
<dbReference type="EMBL" id="DTTC01000169">
    <property type="protein sequence ID" value="HIA98075.1"/>
    <property type="molecule type" value="Genomic_DNA"/>
</dbReference>
<gene>
    <name evidence="1" type="ORF">EYO15_02710</name>
</gene>
<dbReference type="Proteomes" id="UP000589132">
    <property type="component" value="Unassembled WGS sequence"/>
</dbReference>
<dbReference type="GO" id="GO:0016757">
    <property type="term" value="F:glycosyltransferase activity"/>
    <property type="evidence" value="ECO:0007669"/>
    <property type="project" value="UniProtKB-KW"/>
</dbReference>
<comment type="caution">
    <text evidence="1">The sequence shown here is derived from an EMBL/GenBank/DDBJ whole genome shotgun (WGS) entry which is preliminary data.</text>
</comment>
<accession>A0A7J4CZG6</accession>
<sequence length="35" mass="4049">MYNIKDLVRDVKDYPKPGIVFKDITPVLSDIDALR</sequence>
<keyword evidence="1" id="KW-0328">Glycosyltransferase</keyword>
<dbReference type="AlphaFoldDB" id="A0A7J4CZG6"/>
<feature type="non-terminal residue" evidence="1">
    <location>
        <position position="35"/>
    </location>
</feature>
<dbReference type="InterPro" id="IPR029057">
    <property type="entry name" value="PRTase-like"/>
</dbReference>
<protein>
    <submittedName>
        <fullName evidence="1">Adenine phosphoribosyltransferase</fullName>
    </submittedName>
</protein>
<proteinExistence type="predicted"/>
<evidence type="ECO:0000313" key="2">
    <source>
        <dbReference type="Proteomes" id="UP000589132"/>
    </source>
</evidence>
<name>A0A7J4CZG6_9ARCH</name>
<reference evidence="2" key="1">
    <citation type="journal article" date="2019" name="bioRxiv">
        <title>Genome diversification in globally distributed novel marine Proteobacteria is linked to environmental adaptation.</title>
        <authorList>
            <person name="Zhou Z."/>
            <person name="Tran P.Q."/>
            <person name="Kieft K."/>
            <person name="Anantharaman K."/>
        </authorList>
    </citation>
    <scope>NUCLEOTIDE SEQUENCE [LARGE SCALE GENOMIC DNA]</scope>
</reference>